<keyword evidence="3" id="KW-1185">Reference proteome</keyword>
<dbReference type="Proteomes" id="UP000244240">
    <property type="component" value="Unassembled WGS sequence"/>
</dbReference>
<keyword evidence="2" id="KW-0489">Methyltransferase</keyword>
<dbReference type="InterPro" id="IPR013216">
    <property type="entry name" value="Methyltransf_11"/>
</dbReference>
<reference evidence="2 3" key="1">
    <citation type="submission" date="2018-04" db="EMBL/GenBank/DDBJ databases">
        <title>Genomic Encyclopedia of Archaeal and Bacterial Type Strains, Phase II (KMG-II): from individual species to whole genera.</title>
        <authorList>
            <person name="Goeker M."/>
        </authorList>
    </citation>
    <scope>NUCLEOTIDE SEQUENCE [LARGE SCALE GENOMIC DNA]</scope>
    <source>
        <strain evidence="2 3">DSM 45787</strain>
    </source>
</reference>
<accession>A0A2T6C4K0</accession>
<dbReference type="CDD" id="cd02440">
    <property type="entry name" value="AdoMet_MTases"/>
    <property type="match status" value="1"/>
</dbReference>
<organism evidence="2 3">
    <name type="scientific">Melghirimyces profundicolus</name>
    <dbReference type="NCBI Taxonomy" id="1242148"/>
    <lineage>
        <taxon>Bacteria</taxon>
        <taxon>Bacillati</taxon>
        <taxon>Bacillota</taxon>
        <taxon>Bacilli</taxon>
        <taxon>Bacillales</taxon>
        <taxon>Thermoactinomycetaceae</taxon>
        <taxon>Melghirimyces</taxon>
    </lineage>
</organism>
<evidence type="ECO:0000259" key="1">
    <source>
        <dbReference type="Pfam" id="PF08241"/>
    </source>
</evidence>
<dbReference type="GO" id="GO:0032259">
    <property type="term" value="P:methylation"/>
    <property type="evidence" value="ECO:0007669"/>
    <property type="project" value="UniProtKB-KW"/>
</dbReference>
<dbReference type="InterPro" id="IPR029063">
    <property type="entry name" value="SAM-dependent_MTases_sf"/>
</dbReference>
<evidence type="ECO:0000313" key="3">
    <source>
        <dbReference type="Proteomes" id="UP000244240"/>
    </source>
</evidence>
<dbReference type="EMBL" id="QBKR01000004">
    <property type="protein sequence ID" value="PTX63213.1"/>
    <property type="molecule type" value="Genomic_DNA"/>
</dbReference>
<dbReference type="PANTHER" id="PTHR43861">
    <property type="entry name" value="TRANS-ACONITATE 2-METHYLTRANSFERASE-RELATED"/>
    <property type="match status" value="1"/>
</dbReference>
<gene>
    <name evidence="2" type="ORF">C8P63_10457</name>
</gene>
<keyword evidence="2" id="KW-0808">Transferase</keyword>
<comment type="caution">
    <text evidence="2">The sequence shown here is derived from an EMBL/GenBank/DDBJ whole genome shotgun (WGS) entry which is preliminary data.</text>
</comment>
<evidence type="ECO:0000313" key="2">
    <source>
        <dbReference type="EMBL" id="PTX63213.1"/>
    </source>
</evidence>
<sequence length="203" mass="23511">MKPTEERIVPEWMKPTNGLLLEHVARYYFAAPYVRGRVLDLACGAGYGTQMVAKLRKKEVEEVIGVDRDRDAVEYARRTYYHPLAHYRVADATDPELPEKLGTFDTVLSFETLEHMPDDRFFVRQLERLLRRGGTLVLSTPFGRGRGIPCKDPFHFHQLTPAEFHELFGGFREKTFFYQRGVTFESACREGVRYPFGIAVCRK</sequence>
<dbReference type="AlphaFoldDB" id="A0A2T6C4K0"/>
<feature type="domain" description="Methyltransferase type 11" evidence="1">
    <location>
        <begin position="39"/>
        <end position="138"/>
    </location>
</feature>
<proteinExistence type="predicted"/>
<dbReference type="RefSeq" id="WP_108022054.1">
    <property type="nucleotide sequence ID" value="NZ_QBKR01000004.1"/>
</dbReference>
<dbReference type="SUPFAM" id="SSF53335">
    <property type="entry name" value="S-adenosyl-L-methionine-dependent methyltransferases"/>
    <property type="match status" value="1"/>
</dbReference>
<name>A0A2T6C4K0_9BACL</name>
<dbReference type="OrthoDB" id="8936324at2"/>
<dbReference type="Pfam" id="PF08241">
    <property type="entry name" value="Methyltransf_11"/>
    <property type="match status" value="1"/>
</dbReference>
<protein>
    <submittedName>
        <fullName evidence="2">Methyltransferase family protein</fullName>
    </submittedName>
</protein>
<dbReference type="GO" id="GO:0008757">
    <property type="term" value="F:S-adenosylmethionine-dependent methyltransferase activity"/>
    <property type="evidence" value="ECO:0007669"/>
    <property type="project" value="InterPro"/>
</dbReference>
<dbReference type="Gene3D" id="3.40.50.150">
    <property type="entry name" value="Vaccinia Virus protein VP39"/>
    <property type="match status" value="1"/>
</dbReference>